<dbReference type="AlphaFoldDB" id="A0A0K2UIC7"/>
<evidence type="ECO:0000313" key="1">
    <source>
        <dbReference type="EMBL" id="CDW38029.1"/>
    </source>
</evidence>
<protein>
    <submittedName>
        <fullName evidence="1">Uncharacterized protein</fullName>
    </submittedName>
</protein>
<reference evidence="1" key="1">
    <citation type="submission" date="2014-05" db="EMBL/GenBank/DDBJ databases">
        <authorList>
            <person name="Chronopoulou M."/>
        </authorList>
    </citation>
    <scope>NUCLEOTIDE SEQUENCE</scope>
    <source>
        <tissue evidence="1">Whole organism</tissue>
    </source>
</reference>
<proteinExistence type="predicted"/>
<accession>A0A0K2UIC7</accession>
<sequence>MWSGKIKCTKCNWTTDNEENLFMKYIYCIFGFYEHFDSIDQALIFHNLNVSNSHGFFIRFCAKVNLNLSIGM</sequence>
<dbReference type="EMBL" id="HACA01020668">
    <property type="protein sequence ID" value="CDW38029.1"/>
    <property type="molecule type" value="Transcribed_RNA"/>
</dbReference>
<name>A0A0K2UIC7_LEPSM</name>
<organism evidence="1">
    <name type="scientific">Lepeophtheirus salmonis</name>
    <name type="common">Salmon louse</name>
    <name type="synonym">Caligus salmonis</name>
    <dbReference type="NCBI Taxonomy" id="72036"/>
    <lineage>
        <taxon>Eukaryota</taxon>
        <taxon>Metazoa</taxon>
        <taxon>Ecdysozoa</taxon>
        <taxon>Arthropoda</taxon>
        <taxon>Crustacea</taxon>
        <taxon>Multicrustacea</taxon>
        <taxon>Hexanauplia</taxon>
        <taxon>Copepoda</taxon>
        <taxon>Siphonostomatoida</taxon>
        <taxon>Caligidae</taxon>
        <taxon>Lepeophtheirus</taxon>
    </lineage>
</organism>